<keyword evidence="3 7" id="KW-0328">Glycosyltransferase</keyword>
<dbReference type="Proteomes" id="UP001165584">
    <property type="component" value="Unassembled WGS sequence"/>
</dbReference>
<accession>A0ABT2GLW5</accession>
<dbReference type="Pfam" id="PF00535">
    <property type="entry name" value="Glycos_transf_2"/>
    <property type="match status" value="1"/>
</dbReference>
<reference evidence="7" key="1">
    <citation type="submission" date="2022-08" db="EMBL/GenBank/DDBJ databases">
        <authorList>
            <person name="Deng Y."/>
            <person name="Han X.-F."/>
            <person name="Zhang Y.-Q."/>
        </authorList>
    </citation>
    <scope>NUCLEOTIDE SEQUENCE</scope>
    <source>
        <strain evidence="7">CPCC 205763</strain>
    </source>
</reference>
<organism evidence="7 8">
    <name type="scientific">Herbiconiux aconitum</name>
    <dbReference type="NCBI Taxonomy" id="2970913"/>
    <lineage>
        <taxon>Bacteria</taxon>
        <taxon>Bacillati</taxon>
        <taxon>Actinomycetota</taxon>
        <taxon>Actinomycetes</taxon>
        <taxon>Micrococcales</taxon>
        <taxon>Microbacteriaceae</taxon>
        <taxon>Herbiconiux</taxon>
    </lineage>
</organism>
<feature type="domain" description="Glycosyltransferase 2-like" evidence="6">
    <location>
        <begin position="8"/>
        <end position="79"/>
    </location>
</feature>
<keyword evidence="4 7" id="KW-0808">Transferase</keyword>
<name>A0ABT2GLW5_9MICO</name>
<dbReference type="PANTHER" id="PTHR43179">
    <property type="entry name" value="RHAMNOSYLTRANSFERASE WBBL"/>
    <property type="match status" value="1"/>
</dbReference>
<feature type="region of interest" description="Disordered" evidence="5">
    <location>
        <begin position="79"/>
        <end position="104"/>
    </location>
</feature>
<keyword evidence="8" id="KW-1185">Reference proteome</keyword>
<dbReference type="PANTHER" id="PTHR43179:SF12">
    <property type="entry name" value="GALACTOFURANOSYLTRANSFERASE GLFT2"/>
    <property type="match status" value="1"/>
</dbReference>
<dbReference type="EC" id="2.4.-.-" evidence="7"/>
<dbReference type="GO" id="GO:0016757">
    <property type="term" value="F:glycosyltransferase activity"/>
    <property type="evidence" value="ECO:0007669"/>
    <property type="project" value="UniProtKB-KW"/>
</dbReference>
<evidence type="ECO:0000313" key="7">
    <source>
        <dbReference type="EMBL" id="MCS5716597.1"/>
    </source>
</evidence>
<gene>
    <name evidence="7" type="ORF">N1027_00430</name>
</gene>
<protein>
    <submittedName>
        <fullName evidence="7">Glycosyltransferase</fullName>
        <ecNumber evidence="7">2.4.-.-</ecNumber>
    </submittedName>
</protein>
<evidence type="ECO:0000313" key="8">
    <source>
        <dbReference type="Proteomes" id="UP001165584"/>
    </source>
</evidence>
<dbReference type="Gene3D" id="3.90.550.10">
    <property type="entry name" value="Spore Coat Polysaccharide Biosynthesis Protein SpsA, Chain A"/>
    <property type="match status" value="1"/>
</dbReference>
<sequence>MTDQVAAVVTAFRPGPGLVELVRSLTAQTSRVVVVDDGSGPDADAVLEAALTAGAEVVRHSANRGIAAALNTGITAARSPQPLESAEPGADSGHLGADSGHPSADSRHLAAVVTFDQDSTVDDGFVATLLSTYRDAAGAGLRVGLVAPARVEGLPSPVSGYDRGFVLGGTPIQSGLFIPVATLDRVGPFAEPLFIDGVDTDYAVRTAEAGLVVVLATGAALGHSLGERHTLTVLGRPLLLGGQPLSFVVSKPFRYYYLLRNRVLLNRMHGRRHRAWSVRETLGDLRHCAIVLVVAPGRRGRLLAMTAGLRDGWAGRTGRIPAALEARIAGR</sequence>
<proteinExistence type="inferred from homology"/>
<evidence type="ECO:0000256" key="3">
    <source>
        <dbReference type="ARBA" id="ARBA00022676"/>
    </source>
</evidence>
<comment type="caution">
    <text evidence="7">The sequence shown here is derived from an EMBL/GenBank/DDBJ whole genome shotgun (WGS) entry which is preliminary data.</text>
</comment>
<dbReference type="RefSeq" id="WP_259503813.1">
    <property type="nucleotide sequence ID" value="NZ_JANLCM010000001.1"/>
</dbReference>
<comment type="similarity">
    <text evidence="2">Belongs to the glycosyltransferase 2 family.</text>
</comment>
<evidence type="ECO:0000256" key="4">
    <source>
        <dbReference type="ARBA" id="ARBA00022679"/>
    </source>
</evidence>
<comment type="pathway">
    <text evidence="1">Cell wall biogenesis; cell wall polysaccharide biosynthesis.</text>
</comment>
<dbReference type="InterPro" id="IPR001173">
    <property type="entry name" value="Glyco_trans_2-like"/>
</dbReference>
<dbReference type="EMBL" id="JANLCM010000001">
    <property type="protein sequence ID" value="MCS5716597.1"/>
    <property type="molecule type" value="Genomic_DNA"/>
</dbReference>
<dbReference type="InterPro" id="IPR029044">
    <property type="entry name" value="Nucleotide-diphossugar_trans"/>
</dbReference>
<dbReference type="SUPFAM" id="SSF53448">
    <property type="entry name" value="Nucleotide-diphospho-sugar transferases"/>
    <property type="match status" value="1"/>
</dbReference>
<evidence type="ECO:0000256" key="1">
    <source>
        <dbReference type="ARBA" id="ARBA00004776"/>
    </source>
</evidence>
<evidence type="ECO:0000259" key="6">
    <source>
        <dbReference type="Pfam" id="PF00535"/>
    </source>
</evidence>
<evidence type="ECO:0000256" key="5">
    <source>
        <dbReference type="SAM" id="MobiDB-lite"/>
    </source>
</evidence>
<evidence type="ECO:0000256" key="2">
    <source>
        <dbReference type="ARBA" id="ARBA00006739"/>
    </source>
</evidence>